<sequence length="236" mass="24865">MSVMTTGHPLDRPVWSALTGRVAPLAIRREVGAGAALRLNPDVGVFVAAADASADSRTALNALCRRYPGSGMVELEDGLMAPVLPDTPVVSRSACVQMTAAALTPSAGSDLDVLTLDEADAEEMLALATLTKPGPFRRGTLRLGGFVGVRREGRLIAMAGERMKVEGFTELSGVCTHPDFRGQGLAGALSRVVVGRILERGEQAFLHAYAEHAATVAFYEGLGFGVRARMTYTVLP</sequence>
<dbReference type="Gene3D" id="3.40.630.30">
    <property type="match status" value="1"/>
</dbReference>
<dbReference type="Proteomes" id="UP000587415">
    <property type="component" value="Unassembled WGS sequence"/>
</dbReference>
<comment type="caution">
    <text evidence="2">The sequence shown here is derived from an EMBL/GenBank/DDBJ whole genome shotgun (WGS) entry which is preliminary data.</text>
</comment>
<dbReference type="PROSITE" id="PS51186">
    <property type="entry name" value="GNAT"/>
    <property type="match status" value="1"/>
</dbReference>
<dbReference type="EMBL" id="JAATJM010000001">
    <property type="protein sequence ID" value="NJC40765.1"/>
    <property type="molecule type" value="Genomic_DNA"/>
</dbReference>
<dbReference type="SUPFAM" id="SSF55729">
    <property type="entry name" value="Acyl-CoA N-acyltransferases (Nat)"/>
    <property type="match status" value="1"/>
</dbReference>
<dbReference type="InterPro" id="IPR000182">
    <property type="entry name" value="GNAT_dom"/>
</dbReference>
<organism evidence="2 3">
    <name type="scientific">Brevundimonas alba</name>
    <dbReference type="NCBI Taxonomy" id="74314"/>
    <lineage>
        <taxon>Bacteria</taxon>
        <taxon>Pseudomonadati</taxon>
        <taxon>Pseudomonadota</taxon>
        <taxon>Alphaproteobacteria</taxon>
        <taxon>Caulobacterales</taxon>
        <taxon>Caulobacteraceae</taxon>
        <taxon>Brevundimonas</taxon>
    </lineage>
</organism>
<evidence type="ECO:0000259" key="1">
    <source>
        <dbReference type="PROSITE" id="PS51186"/>
    </source>
</evidence>
<dbReference type="AlphaFoldDB" id="A0A7X5YLJ1"/>
<feature type="domain" description="N-acetyltransferase" evidence="1">
    <location>
        <begin position="111"/>
        <end position="236"/>
    </location>
</feature>
<dbReference type="GO" id="GO:0016747">
    <property type="term" value="F:acyltransferase activity, transferring groups other than amino-acyl groups"/>
    <property type="evidence" value="ECO:0007669"/>
    <property type="project" value="InterPro"/>
</dbReference>
<dbReference type="InterPro" id="IPR016181">
    <property type="entry name" value="Acyl_CoA_acyltransferase"/>
</dbReference>
<dbReference type="Pfam" id="PF08445">
    <property type="entry name" value="FR47"/>
    <property type="match status" value="1"/>
</dbReference>
<accession>A0A7X5YLJ1</accession>
<evidence type="ECO:0000313" key="3">
    <source>
        <dbReference type="Proteomes" id="UP000587415"/>
    </source>
</evidence>
<name>A0A7X5YLJ1_9CAUL</name>
<protein>
    <recommendedName>
        <fullName evidence="1">N-acetyltransferase domain-containing protein</fullName>
    </recommendedName>
</protein>
<gene>
    <name evidence="2" type="ORF">GGQ87_001023</name>
</gene>
<proteinExistence type="predicted"/>
<dbReference type="CDD" id="cd04301">
    <property type="entry name" value="NAT_SF"/>
    <property type="match status" value="1"/>
</dbReference>
<reference evidence="2 3" key="1">
    <citation type="submission" date="2020-03" db="EMBL/GenBank/DDBJ databases">
        <title>Genomic Encyclopedia of Type Strains, Phase IV (KMG-IV): sequencing the most valuable type-strain genomes for metagenomic binning, comparative biology and taxonomic classification.</title>
        <authorList>
            <person name="Goeker M."/>
        </authorList>
    </citation>
    <scope>NUCLEOTIDE SEQUENCE [LARGE SCALE GENOMIC DNA]</scope>
    <source>
        <strain evidence="2 3">DSM 4736</strain>
    </source>
</reference>
<evidence type="ECO:0000313" key="2">
    <source>
        <dbReference type="EMBL" id="NJC40765.1"/>
    </source>
</evidence>
<keyword evidence="3" id="KW-1185">Reference proteome</keyword>
<dbReference type="RefSeq" id="WP_342448306.1">
    <property type="nucleotide sequence ID" value="NZ_JAATJM010000001.1"/>
</dbReference>
<dbReference type="InterPro" id="IPR013653">
    <property type="entry name" value="GCN5-like_dom"/>
</dbReference>